<accession>A0A9P7Y8P7</accession>
<reference evidence="3" key="1">
    <citation type="journal article" date="2021" name="IMA Fungus">
        <title>Genomic characterization of three marine fungi, including Emericellopsis atlantica sp. nov. with signatures of a generalist lifestyle and marine biomass degradation.</title>
        <authorList>
            <person name="Hagestad O.C."/>
            <person name="Hou L."/>
            <person name="Andersen J.H."/>
            <person name="Hansen E.H."/>
            <person name="Altermark B."/>
            <person name="Li C."/>
            <person name="Kuhnert E."/>
            <person name="Cox R.J."/>
            <person name="Crous P.W."/>
            <person name="Spatafora J.W."/>
            <person name="Lail K."/>
            <person name="Amirebrahimi M."/>
            <person name="Lipzen A."/>
            <person name="Pangilinan J."/>
            <person name="Andreopoulos W."/>
            <person name="Hayes R.D."/>
            <person name="Ng V."/>
            <person name="Grigoriev I.V."/>
            <person name="Jackson S.A."/>
            <person name="Sutton T.D.S."/>
            <person name="Dobson A.D.W."/>
            <person name="Rama T."/>
        </authorList>
    </citation>
    <scope>NUCLEOTIDE SEQUENCE</scope>
    <source>
        <strain evidence="3">TRa018bII</strain>
    </source>
</reference>
<feature type="compositionally biased region" description="Basic and acidic residues" evidence="2">
    <location>
        <begin position="364"/>
        <end position="376"/>
    </location>
</feature>
<name>A0A9P7Y8P7_9HELO</name>
<evidence type="ECO:0000256" key="1">
    <source>
        <dbReference type="SAM" id="Coils"/>
    </source>
</evidence>
<evidence type="ECO:0000313" key="4">
    <source>
        <dbReference type="Proteomes" id="UP000824998"/>
    </source>
</evidence>
<dbReference type="OrthoDB" id="5407351at2759"/>
<keyword evidence="1" id="KW-0175">Coiled coil</keyword>
<evidence type="ECO:0008006" key="5">
    <source>
        <dbReference type="Google" id="ProtNLM"/>
    </source>
</evidence>
<feature type="compositionally biased region" description="Polar residues" evidence="2">
    <location>
        <begin position="97"/>
        <end position="115"/>
    </location>
</feature>
<feature type="region of interest" description="Disordered" evidence="2">
    <location>
        <begin position="356"/>
        <end position="392"/>
    </location>
</feature>
<dbReference type="AlphaFoldDB" id="A0A9P7Y8P7"/>
<evidence type="ECO:0000256" key="2">
    <source>
        <dbReference type="SAM" id="MobiDB-lite"/>
    </source>
</evidence>
<keyword evidence="4" id="KW-1185">Reference proteome</keyword>
<organism evidence="3 4">
    <name type="scientific">Amylocarpus encephaloides</name>
    <dbReference type="NCBI Taxonomy" id="45428"/>
    <lineage>
        <taxon>Eukaryota</taxon>
        <taxon>Fungi</taxon>
        <taxon>Dikarya</taxon>
        <taxon>Ascomycota</taxon>
        <taxon>Pezizomycotina</taxon>
        <taxon>Leotiomycetes</taxon>
        <taxon>Helotiales</taxon>
        <taxon>Helotiales incertae sedis</taxon>
        <taxon>Amylocarpus</taxon>
    </lineage>
</organism>
<dbReference type="Proteomes" id="UP000824998">
    <property type="component" value="Unassembled WGS sequence"/>
</dbReference>
<evidence type="ECO:0000313" key="3">
    <source>
        <dbReference type="EMBL" id="KAG9229195.1"/>
    </source>
</evidence>
<proteinExistence type="predicted"/>
<feature type="region of interest" description="Disordered" evidence="2">
    <location>
        <begin position="66"/>
        <end position="115"/>
    </location>
</feature>
<dbReference type="EMBL" id="MU251802">
    <property type="protein sequence ID" value="KAG9229195.1"/>
    <property type="molecule type" value="Genomic_DNA"/>
</dbReference>
<sequence length="392" mass="42619">MAESMCGPSNALNTFQKHTSVDRTLQQDRLVHRQTPPRGFRSTPGPNTGLLDPEFEAFQAGHPPVEQSAFSPPPHAFSHAPLPFQQSGPMDWASDFQRMSITGPPTQAQPFSSPLSHIQKADLQHYTTGGWHQEFGHQQRGTAAAQRSIQSPVNSAGMGTTQGYGFSPMASGMSMNNQYMGGFASPQAESSITQQPEVFDEEAFARAFEEAAQHEQELAKQESDVNSGIEESTTAAAAEVTREDFEAWQKTQVEPEPTMENLMEQESDNLNLPRIGADAIRPQDATQSNHNQQESPDALARTAGQLLESVRDNQSTKFQESTFFGLMRALRDKEAVVRGDNIVDVSGNSGVKLVIDGSGSNLSPEDHHDVEGDAERAVGNGKGVEDTVRIGD</sequence>
<feature type="coiled-coil region" evidence="1">
    <location>
        <begin position="204"/>
        <end position="231"/>
    </location>
</feature>
<protein>
    <recommendedName>
        <fullName evidence="5">Peroxin 20</fullName>
    </recommendedName>
</protein>
<feature type="compositionally biased region" description="Basic and acidic residues" evidence="2">
    <location>
        <begin position="383"/>
        <end position="392"/>
    </location>
</feature>
<comment type="caution">
    <text evidence="3">The sequence shown here is derived from an EMBL/GenBank/DDBJ whole genome shotgun (WGS) entry which is preliminary data.</text>
</comment>
<gene>
    <name evidence="3" type="ORF">BJ875DRAFT_205949</name>
</gene>